<feature type="chain" id="PRO_5040512495" evidence="2">
    <location>
        <begin position="21"/>
        <end position="99"/>
    </location>
</feature>
<evidence type="ECO:0000256" key="1">
    <source>
        <dbReference type="SAM" id="MobiDB-lite"/>
    </source>
</evidence>
<feature type="region of interest" description="Disordered" evidence="1">
    <location>
        <begin position="36"/>
        <end position="99"/>
    </location>
</feature>
<feature type="signal peptide" evidence="2">
    <location>
        <begin position="1"/>
        <end position="20"/>
    </location>
</feature>
<comment type="caution">
    <text evidence="3">The sequence shown here is derived from an EMBL/GenBank/DDBJ whole genome shotgun (WGS) entry which is preliminary data.</text>
</comment>
<accession>A0A9Q3HJQ9</accession>
<evidence type="ECO:0000256" key="2">
    <source>
        <dbReference type="SAM" id="SignalP"/>
    </source>
</evidence>
<feature type="compositionally biased region" description="Basic and acidic residues" evidence="1">
    <location>
        <begin position="38"/>
        <end position="50"/>
    </location>
</feature>
<evidence type="ECO:0000313" key="4">
    <source>
        <dbReference type="Proteomes" id="UP000765509"/>
    </source>
</evidence>
<evidence type="ECO:0000313" key="3">
    <source>
        <dbReference type="EMBL" id="MBW0504250.1"/>
    </source>
</evidence>
<name>A0A9Q3HJQ9_9BASI</name>
<sequence>MKPALSLGLFALPYLQFVACSSLKFQAIADDFGNVSHDVGDSSRIEESKAALHRTMAPPVTSESAYDSQHGTNEGEAETIGRKLGRSKPISEPPKSLGA</sequence>
<dbReference type="AlphaFoldDB" id="A0A9Q3HJQ9"/>
<dbReference type="EMBL" id="AVOT02017821">
    <property type="protein sequence ID" value="MBW0504250.1"/>
    <property type="molecule type" value="Genomic_DNA"/>
</dbReference>
<keyword evidence="4" id="KW-1185">Reference proteome</keyword>
<protein>
    <submittedName>
        <fullName evidence="3">Uncharacterized protein</fullName>
    </submittedName>
</protein>
<proteinExistence type="predicted"/>
<dbReference type="Proteomes" id="UP000765509">
    <property type="component" value="Unassembled WGS sequence"/>
</dbReference>
<organism evidence="3 4">
    <name type="scientific">Austropuccinia psidii MF-1</name>
    <dbReference type="NCBI Taxonomy" id="1389203"/>
    <lineage>
        <taxon>Eukaryota</taxon>
        <taxon>Fungi</taxon>
        <taxon>Dikarya</taxon>
        <taxon>Basidiomycota</taxon>
        <taxon>Pucciniomycotina</taxon>
        <taxon>Pucciniomycetes</taxon>
        <taxon>Pucciniales</taxon>
        <taxon>Sphaerophragmiaceae</taxon>
        <taxon>Austropuccinia</taxon>
    </lineage>
</organism>
<reference evidence="3" key="1">
    <citation type="submission" date="2021-03" db="EMBL/GenBank/DDBJ databases">
        <title>Draft genome sequence of rust myrtle Austropuccinia psidii MF-1, a brazilian biotype.</title>
        <authorList>
            <person name="Quecine M.C."/>
            <person name="Pachon D.M.R."/>
            <person name="Bonatelli M.L."/>
            <person name="Correr F.H."/>
            <person name="Franceschini L.M."/>
            <person name="Leite T.F."/>
            <person name="Margarido G.R.A."/>
            <person name="Almeida C.A."/>
            <person name="Ferrarezi J.A."/>
            <person name="Labate C.A."/>
        </authorList>
    </citation>
    <scope>NUCLEOTIDE SEQUENCE</scope>
    <source>
        <strain evidence="3">MF-1</strain>
    </source>
</reference>
<feature type="compositionally biased region" description="Polar residues" evidence="1">
    <location>
        <begin position="61"/>
        <end position="72"/>
    </location>
</feature>
<keyword evidence="2" id="KW-0732">Signal</keyword>
<gene>
    <name evidence="3" type="ORF">O181_043965</name>
</gene>